<gene>
    <name evidence="2" type="ORF">SCHPADRAFT_515150</name>
</gene>
<organism evidence="2 3">
    <name type="scientific">Schizopora paradoxa</name>
    <dbReference type="NCBI Taxonomy" id="27342"/>
    <lineage>
        <taxon>Eukaryota</taxon>
        <taxon>Fungi</taxon>
        <taxon>Dikarya</taxon>
        <taxon>Basidiomycota</taxon>
        <taxon>Agaricomycotina</taxon>
        <taxon>Agaricomycetes</taxon>
        <taxon>Hymenochaetales</taxon>
        <taxon>Schizoporaceae</taxon>
        <taxon>Schizopora</taxon>
    </lineage>
</organism>
<evidence type="ECO:0000313" key="2">
    <source>
        <dbReference type="EMBL" id="KLO10510.1"/>
    </source>
</evidence>
<name>A0A0H2RF81_9AGAM</name>
<keyword evidence="3" id="KW-1185">Reference proteome</keyword>
<evidence type="ECO:0000256" key="1">
    <source>
        <dbReference type="SAM" id="MobiDB-lite"/>
    </source>
</evidence>
<feature type="region of interest" description="Disordered" evidence="1">
    <location>
        <begin position="1"/>
        <end position="29"/>
    </location>
</feature>
<reference evidence="2 3" key="1">
    <citation type="submission" date="2015-04" db="EMBL/GenBank/DDBJ databases">
        <title>Complete genome sequence of Schizopora paradoxa KUC8140, a cosmopolitan wood degrader in East Asia.</title>
        <authorList>
            <consortium name="DOE Joint Genome Institute"/>
            <person name="Min B."/>
            <person name="Park H."/>
            <person name="Jang Y."/>
            <person name="Kim J.-J."/>
            <person name="Kim K.H."/>
            <person name="Pangilinan J."/>
            <person name="Lipzen A."/>
            <person name="Riley R."/>
            <person name="Grigoriev I.V."/>
            <person name="Spatafora J.W."/>
            <person name="Choi I.-G."/>
        </authorList>
    </citation>
    <scope>NUCLEOTIDE SEQUENCE [LARGE SCALE GENOMIC DNA]</scope>
    <source>
        <strain evidence="2 3">KUC8140</strain>
    </source>
</reference>
<dbReference type="EMBL" id="KQ086024">
    <property type="protein sequence ID" value="KLO10510.1"/>
    <property type="molecule type" value="Genomic_DNA"/>
</dbReference>
<protein>
    <submittedName>
        <fullName evidence="2">Uncharacterized protein</fullName>
    </submittedName>
</protein>
<sequence length="239" mass="26912">MDQDDSNVPNSNPSSQGLREGASRLDSAEFPDDPLPSSSFLDSLLRDDVTFSYTSTFSSNYTMSNRIGAGRVLGNLYSKAGLSLEKGLTNLAVRTGVGDYAKFVSDAVEGMFKSEDPRKHEKACKILLRFASSHDAEIQLRAFVEIERVFVEFPAKVNLSFQNVFQRRNEISDTVTFMWKRAGVEYNVEWLSHYKLSSRCLSHSKSFIDATAQLDPVTRNSVEFPCFEGLFQSCMQRCY</sequence>
<dbReference type="InParanoid" id="A0A0H2RF81"/>
<proteinExistence type="predicted"/>
<evidence type="ECO:0000313" key="3">
    <source>
        <dbReference type="Proteomes" id="UP000053477"/>
    </source>
</evidence>
<dbReference type="Proteomes" id="UP000053477">
    <property type="component" value="Unassembled WGS sequence"/>
</dbReference>
<accession>A0A0H2RF81</accession>
<feature type="compositionally biased region" description="Low complexity" evidence="1">
    <location>
        <begin position="1"/>
        <end position="16"/>
    </location>
</feature>
<dbReference type="AlphaFoldDB" id="A0A0H2RF81"/>